<proteinExistence type="predicted"/>
<protein>
    <submittedName>
        <fullName evidence="1">Uncharacterized protein</fullName>
    </submittedName>
</protein>
<gene>
    <name evidence="2" type="ORF">BECKSD772E_GA0070983_101120</name>
    <name evidence="1" type="ORF">BECKSD772F_GA0070984_101725</name>
</gene>
<reference evidence="1" key="1">
    <citation type="submission" date="2019-02" db="EMBL/GenBank/DDBJ databases">
        <authorList>
            <person name="Gruber-Vodicka R. H."/>
            <person name="Seah K. B. B."/>
        </authorList>
    </citation>
    <scope>NUCLEOTIDE SEQUENCE</scope>
    <source>
        <strain evidence="2">BECK_S1320</strain>
        <strain evidence="1">BECK_S1321</strain>
    </source>
</reference>
<name>A0A450Y7Z5_9GAMM</name>
<dbReference type="AlphaFoldDB" id="A0A450Y7Z5"/>
<dbReference type="EMBL" id="CAADFR010000017">
    <property type="protein sequence ID" value="VFK37638.1"/>
    <property type="molecule type" value="Genomic_DNA"/>
</dbReference>
<evidence type="ECO:0000313" key="2">
    <source>
        <dbReference type="EMBL" id="VFK41304.1"/>
    </source>
</evidence>
<accession>A0A450Y7Z5</accession>
<evidence type="ECO:0000313" key="1">
    <source>
        <dbReference type="EMBL" id="VFK37638.1"/>
    </source>
</evidence>
<organism evidence="1">
    <name type="scientific">Candidatus Kentrum sp. SD</name>
    <dbReference type="NCBI Taxonomy" id="2126332"/>
    <lineage>
        <taxon>Bacteria</taxon>
        <taxon>Pseudomonadati</taxon>
        <taxon>Pseudomonadota</taxon>
        <taxon>Gammaproteobacteria</taxon>
        <taxon>Candidatus Kentrum</taxon>
    </lineage>
</organism>
<sequence>MLRNKKKKQNGNSFICLFPARLDKLRQIFTAHLLMQAPRGLHIFPDAGRDGGKIHVAILELYEQVFTIHIDGKQDCLFDFNQDLIGKFTQFSLDTSIR</sequence>
<dbReference type="EMBL" id="CAADFU010000011">
    <property type="protein sequence ID" value="VFK41304.1"/>
    <property type="molecule type" value="Genomic_DNA"/>
</dbReference>